<feature type="transmembrane region" description="Helical" evidence="2">
    <location>
        <begin position="216"/>
        <end position="237"/>
    </location>
</feature>
<keyword evidence="2" id="KW-0812">Transmembrane</keyword>
<evidence type="ECO:0000313" key="4">
    <source>
        <dbReference type="Proteomes" id="UP000683000"/>
    </source>
</evidence>
<evidence type="ECO:0000313" key="3">
    <source>
        <dbReference type="EMBL" id="KAG6379890.1"/>
    </source>
</evidence>
<protein>
    <recommendedName>
        <fullName evidence="5">DUF1275 domain protein</fullName>
    </recommendedName>
</protein>
<feature type="region of interest" description="Disordered" evidence="1">
    <location>
        <begin position="29"/>
        <end position="99"/>
    </location>
</feature>
<feature type="transmembrane region" description="Helical" evidence="2">
    <location>
        <begin position="316"/>
        <end position="333"/>
    </location>
</feature>
<dbReference type="Proteomes" id="UP000683000">
    <property type="component" value="Unassembled WGS sequence"/>
</dbReference>
<dbReference type="EMBL" id="JAGFBS010000004">
    <property type="protein sequence ID" value="KAG6379890.1"/>
    <property type="molecule type" value="Genomic_DNA"/>
</dbReference>
<accession>A0A8I2YXB8</accession>
<proteinExistence type="predicted"/>
<evidence type="ECO:0000256" key="2">
    <source>
        <dbReference type="SAM" id="Phobius"/>
    </source>
</evidence>
<feature type="transmembrane region" description="Helical" evidence="2">
    <location>
        <begin position="257"/>
        <end position="275"/>
    </location>
</feature>
<organism evidence="3 4">
    <name type="scientific">Boletus reticuloceps</name>
    <dbReference type="NCBI Taxonomy" id="495285"/>
    <lineage>
        <taxon>Eukaryota</taxon>
        <taxon>Fungi</taxon>
        <taxon>Dikarya</taxon>
        <taxon>Basidiomycota</taxon>
        <taxon>Agaricomycotina</taxon>
        <taxon>Agaricomycetes</taxon>
        <taxon>Agaricomycetidae</taxon>
        <taxon>Boletales</taxon>
        <taxon>Boletineae</taxon>
        <taxon>Boletaceae</taxon>
        <taxon>Boletoideae</taxon>
        <taxon>Boletus</taxon>
    </lineage>
</organism>
<gene>
    <name evidence="3" type="ORF">JVT61DRAFT_10452</name>
</gene>
<dbReference type="PANTHER" id="PTHR37488">
    <property type="entry name" value="DUF1275 DOMAIN-CONTAINING PROTEIN"/>
    <property type="match status" value="1"/>
</dbReference>
<keyword evidence="2" id="KW-0472">Membrane</keyword>
<comment type="caution">
    <text evidence="3">The sequence shown here is derived from an EMBL/GenBank/DDBJ whole genome shotgun (WGS) entry which is preliminary data.</text>
</comment>
<dbReference type="PANTHER" id="PTHR37488:SF2">
    <property type="entry name" value="DUF1275 DOMAIN-CONTAINING PROTEIN"/>
    <property type="match status" value="1"/>
</dbReference>
<keyword evidence="2" id="KW-1133">Transmembrane helix</keyword>
<dbReference type="InterPro" id="IPR010699">
    <property type="entry name" value="DUF1275"/>
</dbReference>
<feature type="transmembrane region" description="Helical" evidence="2">
    <location>
        <begin position="339"/>
        <end position="359"/>
    </location>
</feature>
<feature type="transmembrane region" description="Helical" evidence="2">
    <location>
        <begin position="188"/>
        <end position="204"/>
    </location>
</feature>
<dbReference type="AlphaFoldDB" id="A0A8I2YXB8"/>
<keyword evidence="4" id="KW-1185">Reference proteome</keyword>
<sequence>MWTDSLVARFQHKRTSTFFAQGAPLIPRMGSRPISTMTLDPVPDLERNSDDQPQPCDSPVNRAEHVPAPPISQVTATTVDEKQTGEKPTPQVASKHDTSLAQVTPDIESIQRLGMRSIRSFFMEEIDTAQAAAPLTAYCFMTGFIDAVSFSAIFVWCAFQTGNSVQLALALARLFNGQHDTSFHIADQQALCSLLCFVSGAFIGRIGDKIGCKTRAWLTLGTLIQTLFTIGGAITIWQSGSGSVADNRGDPAWNNTLSFVTIGFISASMGLQGIMGKRLNTQFTTTVVLTTTWCELMTEPQLFNFRRLVVARDHKVMAILFLFIGGFISRAILDKIGSGGTLGVGAGIRLIIAFWWLLIPAKKAAQK</sequence>
<evidence type="ECO:0008006" key="5">
    <source>
        <dbReference type="Google" id="ProtNLM"/>
    </source>
</evidence>
<reference evidence="3" key="1">
    <citation type="submission" date="2021-03" db="EMBL/GenBank/DDBJ databases">
        <title>Evolutionary innovations through gain and loss of genes in the ectomycorrhizal Boletales.</title>
        <authorList>
            <person name="Wu G."/>
            <person name="Miyauchi S."/>
            <person name="Morin E."/>
            <person name="Yang Z.-L."/>
            <person name="Xu J."/>
            <person name="Martin F.M."/>
        </authorList>
    </citation>
    <scope>NUCLEOTIDE SEQUENCE</scope>
    <source>
        <strain evidence="3">BR01</strain>
    </source>
</reference>
<name>A0A8I2YXB8_9AGAM</name>
<dbReference type="OrthoDB" id="5288586at2759"/>
<evidence type="ECO:0000256" key="1">
    <source>
        <dbReference type="SAM" id="MobiDB-lite"/>
    </source>
</evidence>
<dbReference type="Pfam" id="PF06912">
    <property type="entry name" value="DUF1275"/>
    <property type="match status" value="1"/>
</dbReference>